<dbReference type="PANTHER" id="PTHR11136">
    <property type="entry name" value="FOLYLPOLYGLUTAMATE SYNTHASE-RELATED"/>
    <property type="match status" value="1"/>
</dbReference>
<dbReference type="PANTHER" id="PTHR11136:SF0">
    <property type="entry name" value="DIHYDROFOLATE SYNTHETASE-RELATED"/>
    <property type="match status" value="1"/>
</dbReference>
<dbReference type="Gene3D" id="3.40.1190.10">
    <property type="entry name" value="Mur-like, catalytic domain"/>
    <property type="match status" value="1"/>
</dbReference>
<feature type="compositionally biased region" description="Low complexity" evidence="5">
    <location>
        <begin position="324"/>
        <end position="345"/>
    </location>
</feature>
<dbReference type="InterPro" id="IPR018109">
    <property type="entry name" value="Folylpolyglutamate_synth_CS"/>
</dbReference>
<feature type="region of interest" description="Disordered" evidence="5">
    <location>
        <begin position="321"/>
        <end position="414"/>
    </location>
</feature>
<gene>
    <name evidence="6" type="ORF">GCM10025862_07370</name>
</gene>
<comment type="caution">
    <text evidence="6">The sequence shown here is derived from an EMBL/GenBank/DDBJ whole genome shotgun (WGS) entry which is preliminary data.</text>
</comment>
<keyword evidence="2" id="KW-0436">Ligase</keyword>
<protein>
    <recommendedName>
        <fullName evidence="8">Mur ligase central domain-containing protein</fullName>
    </recommendedName>
</protein>
<evidence type="ECO:0000313" key="7">
    <source>
        <dbReference type="Proteomes" id="UP001157109"/>
    </source>
</evidence>
<reference evidence="7" key="1">
    <citation type="journal article" date="2019" name="Int. J. Syst. Evol. Microbiol.">
        <title>The Global Catalogue of Microorganisms (GCM) 10K type strain sequencing project: providing services to taxonomists for standard genome sequencing and annotation.</title>
        <authorList>
            <consortium name="The Broad Institute Genomics Platform"/>
            <consortium name="The Broad Institute Genome Sequencing Center for Infectious Disease"/>
            <person name="Wu L."/>
            <person name="Ma J."/>
        </authorList>
    </citation>
    <scope>NUCLEOTIDE SEQUENCE [LARGE SCALE GENOMIC DNA]</scope>
    <source>
        <strain evidence="7">NBRC 105830</strain>
    </source>
</reference>
<feature type="compositionally biased region" description="Basic residues" evidence="5">
    <location>
        <begin position="388"/>
        <end position="402"/>
    </location>
</feature>
<feature type="compositionally biased region" description="Basic and acidic residues" evidence="5">
    <location>
        <begin position="25"/>
        <end position="36"/>
    </location>
</feature>
<name>A0ABQ6HJR2_9MICO</name>
<feature type="compositionally biased region" description="Low complexity" evidence="5">
    <location>
        <begin position="403"/>
        <end position="414"/>
    </location>
</feature>
<dbReference type="Proteomes" id="UP001157109">
    <property type="component" value="Unassembled WGS sequence"/>
</dbReference>
<dbReference type="EMBL" id="BSUJ01000001">
    <property type="protein sequence ID" value="GMA18716.1"/>
    <property type="molecule type" value="Genomic_DNA"/>
</dbReference>
<dbReference type="InterPro" id="IPR001645">
    <property type="entry name" value="Folylpolyglutamate_synth"/>
</dbReference>
<evidence type="ECO:0000256" key="5">
    <source>
        <dbReference type="SAM" id="MobiDB-lite"/>
    </source>
</evidence>
<feature type="compositionally biased region" description="Basic residues" evidence="5">
    <location>
        <begin position="346"/>
        <end position="358"/>
    </location>
</feature>
<accession>A0ABQ6HJR2</accession>
<evidence type="ECO:0000256" key="1">
    <source>
        <dbReference type="ARBA" id="ARBA00008276"/>
    </source>
</evidence>
<sequence length="414" mass="44844">MNPGIDDEALRTGRARVARSGSPDAARREAAERLEETKRMREIEQAILARNPESDAVPTLERVQEVMTLLGDPQRSYPVVHLTGTNGKTTTTRLIELLLREHGLNTGRFTSPHLHDMRERIVIGGEPISPERFIAAYDDVLPFVEMVDRAWQDRGQPRLSYFEVLVCVAYAAFADAPVDVAVVEVGLGGRWDATNVADGQVSVVTPISIDHTRLLGSTVEQITSEKSGIIKPGAITVSAAQEPVVSDLLVERAAEVGARLAVEDEEFGVVSREVAVGGQLLTLRGLAGDYDDVLLPLFGEHQAHNAALALAAVEAFLGEGSSGSTPTSCARRSPPPRARAASRSSAAHRRSSSTRRTTRTAPGRCARPCPTRSPSPGWSGWWRSSWTRTRRASLRSSSRRSTRSSSPAPRARAP</sequence>
<evidence type="ECO:0000313" key="6">
    <source>
        <dbReference type="EMBL" id="GMA18716.1"/>
    </source>
</evidence>
<evidence type="ECO:0000256" key="4">
    <source>
        <dbReference type="ARBA" id="ARBA00022840"/>
    </source>
</evidence>
<keyword evidence="4" id="KW-0067">ATP-binding</keyword>
<dbReference type="PROSITE" id="PS01011">
    <property type="entry name" value="FOLYLPOLYGLU_SYNT_1"/>
    <property type="match status" value="1"/>
</dbReference>
<dbReference type="SUPFAM" id="SSF53623">
    <property type="entry name" value="MurD-like peptide ligases, catalytic domain"/>
    <property type="match status" value="1"/>
</dbReference>
<evidence type="ECO:0008006" key="8">
    <source>
        <dbReference type="Google" id="ProtNLM"/>
    </source>
</evidence>
<feature type="compositionally biased region" description="Low complexity" evidence="5">
    <location>
        <begin position="359"/>
        <end position="387"/>
    </location>
</feature>
<keyword evidence="7" id="KW-1185">Reference proteome</keyword>
<evidence type="ECO:0000256" key="3">
    <source>
        <dbReference type="ARBA" id="ARBA00022741"/>
    </source>
</evidence>
<organism evidence="6 7">
    <name type="scientific">Arsenicicoccus piscis</name>
    <dbReference type="NCBI Taxonomy" id="673954"/>
    <lineage>
        <taxon>Bacteria</taxon>
        <taxon>Bacillati</taxon>
        <taxon>Actinomycetota</taxon>
        <taxon>Actinomycetes</taxon>
        <taxon>Micrococcales</taxon>
        <taxon>Intrasporangiaceae</taxon>
        <taxon>Arsenicicoccus</taxon>
    </lineage>
</organism>
<feature type="region of interest" description="Disordered" evidence="5">
    <location>
        <begin position="1"/>
        <end position="36"/>
    </location>
</feature>
<dbReference type="NCBIfam" id="TIGR01499">
    <property type="entry name" value="folC"/>
    <property type="match status" value="1"/>
</dbReference>
<dbReference type="InterPro" id="IPR036565">
    <property type="entry name" value="Mur-like_cat_sf"/>
</dbReference>
<keyword evidence="3" id="KW-0547">Nucleotide-binding</keyword>
<evidence type="ECO:0000256" key="2">
    <source>
        <dbReference type="ARBA" id="ARBA00022598"/>
    </source>
</evidence>
<comment type="similarity">
    <text evidence="1">Belongs to the folylpolyglutamate synthase family.</text>
</comment>
<proteinExistence type="inferred from homology"/>